<dbReference type="AlphaFoldDB" id="A0A016QMN8"/>
<dbReference type="GO" id="GO:0005886">
    <property type="term" value="C:plasma membrane"/>
    <property type="evidence" value="ECO:0007669"/>
    <property type="project" value="UniProtKB-SubCell"/>
</dbReference>
<dbReference type="eggNOG" id="COG2095">
    <property type="taxonomic scope" value="Bacteria"/>
</dbReference>
<dbReference type="PANTHER" id="PTHR33508:SF1">
    <property type="entry name" value="UPF0056 MEMBRANE PROTEIN YHCE"/>
    <property type="match status" value="1"/>
</dbReference>
<dbReference type="Pfam" id="PF01914">
    <property type="entry name" value="MarC"/>
    <property type="match status" value="1"/>
</dbReference>
<reference evidence="8 9" key="1">
    <citation type="submission" date="2014-03" db="EMBL/GenBank/DDBJ databases">
        <title>Draft genome sequence of Deinococcus phoenicis 1P10ME.</title>
        <authorList>
            <person name="Stepanov V.G."/>
            <person name="Vaishampayan P."/>
            <person name="Venkateswaran K."/>
            <person name="Fox G.E."/>
        </authorList>
    </citation>
    <scope>NUCLEOTIDE SEQUENCE [LARGE SCALE GENOMIC DNA]</scope>
    <source>
        <strain evidence="8 9">1P10ME</strain>
    </source>
</reference>
<proteinExistence type="inferred from homology"/>
<gene>
    <name evidence="8" type="ORF">DEIPH_ctg051orf0038</name>
</gene>
<dbReference type="PANTHER" id="PTHR33508">
    <property type="entry name" value="UPF0056 MEMBRANE PROTEIN YHCE"/>
    <property type="match status" value="1"/>
</dbReference>
<feature type="transmembrane region" description="Helical" evidence="7">
    <location>
        <begin position="182"/>
        <end position="205"/>
    </location>
</feature>
<feature type="transmembrane region" description="Helical" evidence="7">
    <location>
        <begin position="47"/>
        <end position="66"/>
    </location>
</feature>
<evidence type="ECO:0000256" key="7">
    <source>
        <dbReference type="RuleBase" id="RU362048"/>
    </source>
</evidence>
<evidence type="ECO:0000313" key="9">
    <source>
        <dbReference type="Proteomes" id="UP000020492"/>
    </source>
</evidence>
<comment type="subcellular location">
    <subcellularLocation>
        <location evidence="1 7">Cell membrane</location>
        <topology evidence="1 7">Multi-pass membrane protein</topology>
    </subcellularLocation>
</comment>
<dbReference type="Proteomes" id="UP000020492">
    <property type="component" value="Unassembled WGS sequence"/>
</dbReference>
<protein>
    <recommendedName>
        <fullName evidence="7">UPF0056 membrane protein</fullName>
    </recommendedName>
</protein>
<dbReference type="InterPro" id="IPR002771">
    <property type="entry name" value="Multi_antbiot-R_MarC"/>
</dbReference>
<feature type="transmembrane region" description="Helical" evidence="7">
    <location>
        <begin position="78"/>
        <end position="98"/>
    </location>
</feature>
<feature type="transmembrane region" description="Helical" evidence="7">
    <location>
        <begin position="12"/>
        <end position="35"/>
    </location>
</feature>
<keyword evidence="5 7" id="KW-1133">Transmembrane helix</keyword>
<dbReference type="OrthoDB" id="21094at2"/>
<dbReference type="NCBIfam" id="TIGR00427">
    <property type="entry name" value="NAAT family transporter"/>
    <property type="match status" value="1"/>
</dbReference>
<dbReference type="STRING" id="1476583.DEIPH_ctg051orf0038"/>
<dbReference type="RefSeq" id="WP_051517400.1">
    <property type="nucleotide sequence ID" value="NZ_JHAC01000049.1"/>
</dbReference>
<evidence type="ECO:0000256" key="1">
    <source>
        <dbReference type="ARBA" id="ARBA00004651"/>
    </source>
</evidence>
<keyword evidence="9" id="KW-1185">Reference proteome</keyword>
<accession>A0A016QMN8</accession>
<name>A0A016QMN8_9DEIO</name>
<evidence type="ECO:0000256" key="6">
    <source>
        <dbReference type="ARBA" id="ARBA00023136"/>
    </source>
</evidence>
<evidence type="ECO:0000256" key="4">
    <source>
        <dbReference type="ARBA" id="ARBA00022692"/>
    </source>
</evidence>
<dbReference type="PATRIC" id="fig|1476583.3.peg.2841"/>
<feature type="transmembrane region" description="Helical" evidence="7">
    <location>
        <begin position="119"/>
        <end position="143"/>
    </location>
</feature>
<keyword evidence="3" id="KW-1003">Cell membrane</keyword>
<evidence type="ECO:0000313" key="8">
    <source>
        <dbReference type="EMBL" id="EYB67127.1"/>
    </source>
</evidence>
<evidence type="ECO:0000256" key="3">
    <source>
        <dbReference type="ARBA" id="ARBA00022475"/>
    </source>
</evidence>
<comment type="caution">
    <text evidence="8">The sequence shown here is derived from an EMBL/GenBank/DDBJ whole genome shotgun (WGS) entry which is preliminary data.</text>
</comment>
<keyword evidence="6 7" id="KW-0472">Membrane</keyword>
<keyword evidence="4 7" id="KW-0812">Transmembrane</keyword>
<feature type="transmembrane region" description="Helical" evidence="7">
    <location>
        <begin position="149"/>
        <end position="170"/>
    </location>
</feature>
<organism evidence="8 9">
    <name type="scientific">Deinococcus phoenicis</name>
    <dbReference type="NCBI Taxonomy" id="1476583"/>
    <lineage>
        <taxon>Bacteria</taxon>
        <taxon>Thermotogati</taxon>
        <taxon>Deinococcota</taxon>
        <taxon>Deinococci</taxon>
        <taxon>Deinococcales</taxon>
        <taxon>Deinococcaceae</taxon>
        <taxon>Deinococcus</taxon>
    </lineage>
</organism>
<sequence>MTALGPELIAMISQTFLTMLVVMDPIGLAPIFIGLAGNRPSFERRRMALKASLVAGAIILLFGLFGRGLLDHLGISLSAFRIAGGILLFLIALDMVFARPSGSKETPEEEQEAQERQDISVFPLAIPLIAGPGTLASIMILAGDAHGSPALLVAVFVVTFGVLLLCYLALRLSGQIARVIGVTGVHVVTRVLGVLLGALAVQYVADGVLEFLHVGTQSWLRPALSTAGLA</sequence>
<comment type="similarity">
    <text evidence="2 7">Belongs to the UPF0056 (MarC) family.</text>
</comment>
<evidence type="ECO:0000256" key="2">
    <source>
        <dbReference type="ARBA" id="ARBA00009784"/>
    </source>
</evidence>
<dbReference type="EMBL" id="JHAC01000049">
    <property type="protein sequence ID" value="EYB67127.1"/>
    <property type="molecule type" value="Genomic_DNA"/>
</dbReference>
<evidence type="ECO:0000256" key="5">
    <source>
        <dbReference type="ARBA" id="ARBA00022989"/>
    </source>
</evidence>